<protein>
    <recommendedName>
        <fullName evidence="4">Membrane protein FxsA</fullName>
    </recommendedName>
</protein>
<keyword evidence="1" id="KW-0472">Membrane</keyword>
<reference evidence="2 3" key="1">
    <citation type="submission" date="2017-05" db="EMBL/GenBank/DDBJ databases">
        <title>Full genome sequence of Pseudorhodoplanes sinuspersici.</title>
        <authorList>
            <person name="Dastgheib S.M.M."/>
            <person name="Shavandi M."/>
            <person name="Tirandaz H."/>
        </authorList>
    </citation>
    <scope>NUCLEOTIDE SEQUENCE [LARGE SCALE GENOMIC DNA]</scope>
    <source>
        <strain evidence="2 3">RIPI110</strain>
    </source>
</reference>
<dbReference type="GO" id="GO:0016020">
    <property type="term" value="C:membrane"/>
    <property type="evidence" value="ECO:0007669"/>
    <property type="project" value="InterPro"/>
</dbReference>
<dbReference type="Proteomes" id="UP000194137">
    <property type="component" value="Chromosome"/>
</dbReference>
<evidence type="ECO:0000313" key="2">
    <source>
        <dbReference type="EMBL" id="ARP99034.1"/>
    </source>
</evidence>
<gene>
    <name evidence="2" type="ORF">CAK95_08025</name>
</gene>
<dbReference type="NCBIfam" id="NF008528">
    <property type="entry name" value="PRK11463.1-2"/>
    <property type="match status" value="1"/>
</dbReference>
<name>A0A1W6ZQJ5_9HYPH</name>
<organism evidence="2 3">
    <name type="scientific">Pseudorhodoplanes sinuspersici</name>
    <dbReference type="NCBI Taxonomy" id="1235591"/>
    <lineage>
        <taxon>Bacteria</taxon>
        <taxon>Pseudomonadati</taxon>
        <taxon>Pseudomonadota</taxon>
        <taxon>Alphaproteobacteria</taxon>
        <taxon>Hyphomicrobiales</taxon>
        <taxon>Pseudorhodoplanes</taxon>
    </lineage>
</organism>
<keyword evidence="3" id="KW-1185">Reference proteome</keyword>
<evidence type="ECO:0008006" key="4">
    <source>
        <dbReference type="Google" id="ProtNLM"/>
    </source>
</evidence>
<dbReference type="STRING" id="1235591.CAK95_08025"/>
<feature type="transmembrane region" description="Helical" evidence="1">
    <location>
        <begin position="75"/>
        <end position="99"/>
    </location>
</feature>
<sequence length="161" mass="17330">MEIAPMASGRLILLGLLGLVVAEAAVFLVAAQAFGSFVVLFTLFATSVFGFLVLGRMGKRLVGRLADMLSRRDPAFGEAGAGGVLTVIGGILLVLPGFVTDAVGLLLLVPAVQKKLIDRGPVRRSRPSGRVLDLDRSQWRDIRDTHIPDGNKSDDRRKPRR</sequence>
<dbReference type="InterPro" id="IPR007313">
    <property type="entry name" value="FxsA"/>
</dbReference>
<dbReference type="AlphaFoldDB" id="A0A1W6ZQJ5"/>
<keyword evidence="1" id="KW-1133">Transmembrane helix</keyword>
<keyword evidence="1" id="KW-0812">Transmembrane</keyword>
<feature type="transmembrane region" description="Helical" evidence="1">
    <location>
        <begin position="34"/>
        <end position="54"/>
    </location>
</feature>
<dbReference type="PANTHER" id="PTHR35335">
    <property type="entry name" value="UPF0716 PROTEIN FXSA"/>
    <property type="match status" value="1"/>
</dbReference>
<dbReference type="KEGG" id="psin:CAK95_08025"/>
<dbReference type="EMBL" id="CP021112">
    <property type="protein sequence ID" value="ARP99034.1"/>
    <property type="molecule type" value="Genomic_DNA"/>
</dbReference>
<accession>A0A1W6ZQJ5</accession>
<evidence type="ECO:0000256" key="1">
    <source>
        <dbReference type="SAM" id="Phobius"/>
    </source>
</evidence>
<evidence type="ECO:0000313" key="3">
    <source>
        <dbReference type="Proteomes" id="UP000194137"/>
    </source>
</evidence>
<dbReference type="Pfam" id="PF04186">
    <property type="entry name" value="FxsA"/>
    <property type="match status" value="1"/>
</dbReference>
<proteinExistence type="predicted"/>
<dbReference type="PANTHER" id="PTHR35335:SF1">
    <property type="entry name" value="UPF0716 PROTEIN FXSA"/>
    <property type="match status" value="1"/>
</dbReference>